<dbReference type="Pfam" id="PF05097">
    <property type="entry name" value="DUF688"/>
    <property type="match status" value="2"/>
</dbReference>
<accession>A0A2I4DLI2</accession>
<dbReference type="AlphaFoldDB" id="A0A2I4DLI2"/>
<gene>
    <name evidence="3 4" type="primary">LOC108981349</name>
</gene>
<dbReference type="PANTHER" id="PTHR33671:SF3">
    <property type="entry name" value="F28N24.8 PROTEIN"/>
    <property type="match status" value="1"/>
</dbReference>
<reference evidence="3 4" key="1">
    <citation type="submission" date="2025-04" db="UniProtKB">
        <authorList>
            <consortium name="RefSeq"/>
        </authorList>
    </citation>
    <scope>IDENTIFICATION</scope>
    <source>
        <tissue evidence="3 4">Leaves</tissue>
    </source>
</reference>
<feature type="region of interest" description="Disordered" evidence="1">
    <location>
        <begin position="250"/>
        <end position="280"/>
    </location>
</feature>
<proteinExistence type="predicted"/>
<name>A0A2I4DLI2_JUGRE</name>
<feature type="region of interest" description="Disordered" evidence="1">
    <location>
        <begin position="295"/>
        <end position="323"/>
    </location>
</feature>
<dbReference type="Proteomes" id="UP000235220">
    <property type="component" value="Chromosome 3"/>
</dbReference>
<feature type="compositionally biased region" description="Polar residues" evidence="1">
    <location>
        <begin position="153"/>
        <end position="173"/>
    </location>
</feature>
<evidence type="ECO:0000313" key="2">
    <source>
        <dbReference type="Proteomes" id="UP000235220"/>
    </source>
</evidence>
<feature type="region of interest" description="Disordered" evidence="1">
    <location>
        <begin position="580"/>
        <end position="600"/>
    </location>
</feature>
<feature type="compositionally biased region" description="Basic and acidic residues" evidence="1">
    <location>
        <begin position="126"/>
        <end position="141"/>
    </location>
</feature>
<feature type="region of interest" description="Disordered" evidence="1">
    <location>
        <begin position="615"/>
        <end position="648"/>
    </location>
</feature>
<evidence type="ECO:0000313" key="4">
    <source>
        <dbReference type="RefSeq" id="XP_018808009.1"/>
    </source>
</evidence>
<feature type="compositionally biased region" description="Acidic residues" evidence="1">
    <location>
        <begin position="310"/>
        <end position="321"/>
    </location>
</feature>
<dbReference type="InterPro" id="IPR007789">
    <property type="entry name" value="DUF688"/>
</dbReference>
<evidence type="ECO:0000313" key="3">
    <source>
        <dbReference type="RefSeq" id="XP_018808008.1"/>
    </source>
</evidence>
<dbReference type="RefSeq" id="XP_018808009.1">
    <property type="nucleotide sequence ID" value="XM_018952464.2"/>
</dbReference>
<feature type="region of interest" description="Disordered" evidence="1">
    <location>
        <begin position="126"/>
        <end position="192"/>
    </location>
</feature>
<dbReference type="STRING" id="51240.A0A2I4DLI2"/>
<dbReference type="RefSeq" id="XP_018808008.1">
    <property type="nucleotide sequence ID" value="XM_018952463.2"/>
</dbReference>
<protein>
    <submittedName>
        <fullName evidence="3 4">Uncharacterized protein LOC108981349</fullName>
    </submittedName>
</protein>
<dbReference type="GeneID" id="108981349"/>
<feature type="region of interest" description="Disordered" evidence="1">
    <location>
        <begin position="70"/>
        <end position="92"/>
    </location>
</feature>
<dbReference type="PANTHER" id="PTHR33671">
    <property type="entry name" value="N-METHYLTRANSFERASE, PUTATIVE (DUF688)-RELATED"/>
    <property type="match status" value="1"/>
</dbReference>
<keyword evidence="2" id="KW-1185">Reference proteome</keyword>
<organism evidence="2 3">
    <name type="scientific">Juglans regia</name>
    <name type="common">English walnut</name>
    <dbReference type="NCBI Taxonomy" id="51240"/>
    <lineage>
        <taxon>Eukaryota</taxon>
        <taxon>Viridiplantae</taxon>
        <taxon>Streptophyta</taxon>
        <taxon>Embryophyta</taxon>
        <taxon>Tracheophyta</taxon>
        <taxon>Spermatophyta</taxon>
        <taxon>Magnoliopsida</taxon>
        <taxon>eudicotyledons</taxon>
        <taxon>Gunneridae</taxon>
        <taxon>Pentapetalae</taxon>
        <taxon>rosids</taxon>
        <taxon>fabids</taxon>
        <taxon>Fagales</taxon>
        <taxon>Juglandaceae</taxon>
        <taxon>Juglans</taxon>
    </lineage>
</organism>
<evidence type="ECO:0000256" key="1">
    <source>
        <dbReference type="SAM" id="MobiDB-lite"/>
    </source>
</evidence>
<dbReference type="OrthoDB" id="677721at2759"/>
<dbReference type="Gramene" id="Jr03_08540_p1">
    <property type="protein sequence ID" value="cds.Jr03_08540_p1"/>
    <property type="gene ID" value="Jr03_08540"/>
</dbReference>
<feature type="compositionally biased region" description="Acidic residues" evidence="1">
    <location>
        <begin position="259"/>
        <end position="268"/>
    </location>
</feature>
<dbReference type="KEGG" id="jre:108981349"/>
<sequence length="720" mass="80344">MGERKLNFNAPLLSVRRFASPSASEDRRNRKIIENPRPNRQLTLPFYRSEFDLEQVTEPVAVPFRWERIPGRAKDSSGPGPQLPEEASVTPRLPPARFINAMKTPLEKECYNADRLRCQVEPNSLNEKECSKEGINEKGDLDLEDNDDVYSDAQDTLSPTDSFSMNYSASGLSGSDGPDVKPSGTFSTDPQTRDFMMSRFLPAARAMALEPPQYASRKQGAPLEQPRKVERVVSEDRRLLLYQNRSDIIPLSGQNKEEEQSEDEDNEYDYPGYNEQPRKVERVVSEDRRLLLYQNQSDIIPLSGQNKEEEQSEDEDNEYDDPGYNSAKGCGLFPRLCFKNSLCLLSPVPGMKLRTLTPVRSTRDVVRPGKMAQSHSQTAQKHAWNAVDKSKSDLGVQAAELHKVDTKHISKSSRLTRSGELQTTGRLSPYTRSWGAGVSPYRNKAPQSPFCGSVSFLGMPREVENVKANRFSQHTGGSNKNKKELGSMSPAVEKTLYVDTVNSAEKSCSNSSSSVTQGWINSAGEYLDISSERRGLEETTTAESVYQDIQCLNISNEGSILDPFVSIDADISYESKISHPKGQEVTIEGSGQNEGFHRRSSLECSKLTTEGNLNISSGQIHKADETGTADASFIRSPPAHPPLPKSPSESWLWRTLPSVSARYPILPSNLGTQVDLQREDPKTSSTNTKWETIVKSSHLHHDHVRYSQELVLPISQQPKI</sequence>